<reference evidence="2" key="1">
    <citation type="submission" date="2016-11" db="UniProtKB">
        <authorList>
            <consortium name="WormBaseParasite"/>
        </authorList>
    </citation>
    <scope>IDENTIFICATION</scope>
    <source>
        <strain evidence="2">KR3021</strain>
    </source>
</reference>
<dbReference type="WBParaSite" id="RSKR_0001107500.1">
    <property type="protein sequence ID" value="RSKR_0001107500.1"/>
    <property type="gene ID" value="RSKR_0001107500"/>
</dbReference>
<evidence type="ECO:0000313" key="1">
    <source>
        <dbReference type="Proteomes" id="UP000095286"/>
    </source>
</evidence>
<protein>
    <submittedName>
        <fullName evidence="2">Folylpolyglutamate synthase</fullName>
    </submittedName>
</protein>
<organism evidence="1 2">
    <name type="scientific">Rhabditophanes sp. KR3021</name>
    <dbReference type="NCBI Taxonomy" id="114890"/>
    <lineage>
        <taxon>Eukaryota</taxon>
        <taxon>Metazoa</taxon>
        <taxon>Ecdysozoa</taxon>
        <taxon>Nematoda</taxon>
        <taxon>Chromadorea</taxon>
        <taxon>Rhabditida</taxon>
        <taxon>Tylenchina</taxon>
        <taxon>Panagrolaimomorpha</taxon>
        <taxon>Strongyloidoidea</taxon>
        <taxon>Alloionematidae</taxon>
        <taxon>Rhabditophanes</taxon>
    </lineage>
</organism>
<accession>A0AC35UH79</accession>
<proteinExistence type="predicted"/>
<evidence type="ECO:0000313" key="2">
    <source>
        <dbReference type="WBParaSite" id="RSKR_0001107500.1"/>
    </source>
</evidence>
<sequence>MVRSNPFCVFARRGMMVGRNYEDAVVELNALQSNAKVIAQAKLEIAERRNNVHAELADLMKRSQIDVNDLNKLNVIHVAGTKGKGTSCAMTERLLRSKGYKTAFFSSPHLVDVTERIAINGKPIEREVFADNFFEIMDRLKKGHNLPGYFRMLTLVAFNYFIKEKVDVAIIEVGIGGAYDSTNVVTKPRVCGISLLDYDHVSILGHTLPEIAFQKAGIMKEGSGCVTVEQEPEAMEVLKKKAVDVKCDLTVAQKLDLSLIDKLNFSGPHQLTNLGLALEMVRLWEGKEKIIEENEIISVFKDFVWAGRNQRIEKKPFVFMLDGAHTPKSMEACVHWFKKSQKESDILDTSSVSILIFNCTGERKAETLMPCLKECKFDIAIFCTTMVADVLDQKASNSNFTVSKSDILKKCKENELVWSELQPFCITKTFPTIQKTMSFIENFKTTNPSVGEIKILVTGSLHLVGGVISLIEQQ</sequence>
<name>A0AC35UH79_9BILA</name>
<dbReference type="Proteomes" id="UP000095286">
    <property type="component" value="Unplaced"/>
</dbReference>